<comment type="caution">
    <text evidence="2">The sequence shown here is derived from an EMBL/GenBank/DDBJ whole genome shotgun (WGS) entry which is preliminary data.</text>
</comment>
<dbReference type="InterPro" id="IPR025478">
    <property type="entry name" value="COP23"/>
</dbReference>
<accession>A0A2T1D8A6</accession>
<evidence type="ECO:0000313" key="2">
    <source>
        <dbReference type="EMBL" id="PSB16722.1"/>
    </source>
</evidence>
<reference evidence="2 3" key="2">
    <citation type="submission" date="2018-03" db="EMBL/GenBank/DDBJ databases">
        <title>The ancient ancestry and fast evolution of plastids.</title>
        <authorList>
            <person name="Moore K.R."/>
            <person name="Magnabosco C."/>
            <person name="Momper L."/>
            <person name="Gold D.A."/>
            <person name="Bosak T."/>
            <person name="Fournier G.P."/>
        </authorList>
    </citation>
    <scope>NUCLEOTIDE SEQUENCE [LARGE SCALE GENOMIC DNA]</scope>
    <source>
        <strain evidence="2 3">ULC007</strain>
    </source>
</reference>
<dbReference type="Pfam" id="PF14218">
    <property type="entry name" value="COP23"/>
    <property type="match status" value="1"/>
</dbReference>
<gene>
    <name evidence="2" type="ORF">C7B65_20955</name>
</gene>
<keyword evidence="3" id="KW-1185">Reference proteome</keyword>
<sequence length="268" mass="28398">MLRSQVKTGLQISVATGAAMLLSSAAIAAPANSVLVAQTTSPSGDVIVPTEPGTGGTTIPGSTIPNPPLSGVRFACQNSNSQYTVMYMPESQPNRAYPWAVPSALGGGWSSDRRCNEISRRLESYRSDGLLEMKTAVENGYNTICVTTDRVPSCRIVLTVPNGQDPLTTRDRVFQNLTIADSGQQTQGVLTYGQNGADGNIINQLGSLLGIRGLGRNGATAPPKTLRSSDINLKPFLDRKDGGTGERLNGGVAIRSNAKPRLPKLFRR</sequence>
<dbReference type="Proteomes" id="UP000238634">
    <property type="component" value="Unassembled WGS sequence"/>
</dbReference>
<dbReference type="OrthoDB" id="515781at2"/>
<evidence type="ECO:0000313" key="3">
    <source>
        <dbReference type="Proteomes" id="UP000238634"/>
    </source>
</evidence>
<evidence type="ECO:0000256" key="1">
    <source>
        <dbReference type="SAM" id="SignalP"/>
    </source>
</evidence>
<name>A0A2T1D8A6_9CYAN</name>
<reference evidence="2 3" key="1">
    <citation type="submission" date="2018-02" db="EMBL/GenBank/DDBJ databases">
        <authorList>
            <person name="Cohen D.B."/>
            <person name="Kent A.D."/>
        </authorList>
    </citation>
    <scope>NUCLEOTIDE SEQUENCE [LARGE SCALE GENOMIC DNA]</scope>
    <source>
        <strain evidence="2 3">ULC007</strain>
    </source>
</reference>
<feature type="signal peptide" evidence="1">
    <location>
        <begin position="1"/>
        <end position="28"/>
    </location>
</feature>
<organism evidence="2 3">
    <name type="scientific">Phormidesmis priestleyi ULC007</name>
    <dbReference type="NCBI Taxonomy" id="1920490"/>
    <lineage>
        <taxon>Bacteria</taxon>
        <taxon>Bacillati</taxon>
        <taxon>Cyanobacteriota</taxon>
        <taxon>Cyanophyceae</taxon>
        <taxon>Leptolyngbyales</taxon>
        <taxon>Leptolyngbyaceae</taxon>
        <taxon>Phormidesmis</taxon>
    </lineage>
</organism>
<proteinExistence type="predicted"/>
<keyword evidence="1" id="KW-0732">Signal</keyword>
<feature type="chain" id="PRO_5015655319" description="Circadian oscillating protein COP23" evidence="1">
    <location>
        <begin position="29"/>
        <end position="268"/>
    </location>
</feature>
<dbReference type="EMBL" id="PVWG01000038">
    <property type="protein sequence ID" value="PSB16722.1"/>
    <property type="molecule type" value="Genomic_DNA"/>
</dbReference>
<protein>
    <recommendedName>
        <fullName evidence="4">Circadian oscillating protein COP23</fullName>
    </recommendedName>
</protein>
<dbReference type="AlphaFoldDB" id="A0A2T1D8A6"/>
<evidence type="ECO:0008006" key="4">
    <source>
        <dbReference type="Google" id="ProtNLM"/>
    </source>
</evidence>